<evidence type="ECO:0000256" key="2">
    <source>
        <dbReference type="ARBA" id="ARBA00022842"/>
    </source>
</evidence>
<evidence type="ECO:0000313" key="4">
    <source>
        <dbReference type="EMBL" id="KAJ3641201.1"/>
    </source>
</evidence>
<dbReference type="PANTHER" id="PTHR12001:SF44">
    <property type="entry name" value="GERANYLGERANYL PYROPHOSPHATE SYNTHASE"/>
    <property type="match status" value="1"/>
</dbReference>
<keyword evidence="2" id="KW-0460">Magnesium</keyword>
<evidence type="ECO:0000256" key="1">
    <source>
        <dbReference type="ARBA" id="ARBA00022723"/>
    </source>
</evidence>
<dbReference type="PANTHER" id="PTHR12001">
    <property type="entry name" value="GERANYLGERANYL PYROPHOSPHATE SYNTHASE"/>
    <property type="match status" value="1"/>
</dbReference>
<dbReference type="AlphaFoldDB" id="A0AA38HQA3"/>
<evidence type="ECO:0000256" key="3">
    <source>
        <dbReference type="RuleBase" id="RU004466"/>
    </source>
</evidence>
<proteinExistence type="inferred from homology"/>
<keyword evidence="1" id="KW-0479">Metal-binding</keyword>
<dbReference type="InterPro" id="IPR000092">
    <property type="entry name" value="Polyprenyl_synt"/>
</dbReference>
<dbReference type="GO" id="GO:0004659">
    <property type="term" value="F:prenyltransferase activity"/>
    <property type="evidence" value="ECO:0007669"/>
    <property type="project" value="InterPro"/>
</dbReference>
<dbReference type="GO" id="GO:0042811">
    <property type="term" value="P:pheromone biosynthetic process"/>
    <property type="evidence" value="ECO:0007669"/>
    <property type="project" value="UniProtKB-ARBA"/>
</dbReference>
<dbReference type="GO" id="GO:0008299">
    <property type="term" value="P:isoprenoid biosynthetic process"/>
    <property type="evidence" value="ECO:0007669"/>
    <property type="project" value="InterPro"/>
</dbReference>
<evidence type="ECO:0000313" key="5">
    <source>
        <dbReference type="Proteomes" id="UP001168821"/>
    </source>
</evidence>
<evidence type="ECO:0008006" key="6">
    <source>
        <dbReference type="Google" id="ProtNLM"/>
    </source>
</evidence>
<name>A0AA38HQA3_9CUCU</name>
<gene>
    <name evidence="4" type="ORF">Zmor_027716</name>
</gene>
<dbReference type="EMBL" id="JALNTZ010000009">
    <property type="protein sequence ID" value="KAJ3641201.1"/>
    <property type="molecule type" value="Genomic_DNA"/>
</dbReference>
<protein>
    <recommendedName>
        <fullName evidence="6">Geranylgeranyl pyrophosphate synthase</fullName>
    </recommendedName>
</protein>
<reference evidence="4" key="1">
    <citation type="journal article" date="2023" name="G3 (Bethesda)">
        <title>Whole genome assemblies of Zophobas morio and Tenebrio molitor.</title>
        <authorList>
            <person name="Kaur S."/>
            <person name="Stinson S.A."/>
            <person name="diCenzo G.C."/>
        </authorList>
    </citation>
    <scope>NUCLEOTIDE SEQUENCE</scope>
    <source>
        <strain evidence="4">QUZm001</strain>
    </source>
</reference>
<dbReference type="Gene3D" id="1.10.600.10">
    <property type="entry name" value="Farnesyl Diphosphate Synthase"/>
    <property type="match status" value="1"/>
</dbReference>
<comment type="caution">
    <text evidence="4">The sequence shown here is derived from an EMBL/GenBank/DDBJ whole genome shotgun (WGS) entry which is preliminary data.</text>
</comment>
<keyword evidence="3" id="KW-0808">Transferase</keyword>
<comment type="similarity">
    <text evidence="3">Belongs to the FPP/GGPP synthase family.</text>
</comment>
<dbReference type="GO" id="GO:0046872">
    <property type="term" value="F:metal ion binding"/>
    <property type="evidence" value="ECO:0007669"/>
    <property type="project" value="UniProtKB-KW"/>
</dbReference>
<dbReference type="InterPro" id="IPR008949">
    <property type="entry name" value="Isoprenoid_synthase_dom_sf"/>
</dbReference>
<organism evidence="4 5">
    <name type="scientific">Zophobas morio</name>
    <dbReference type="NCBI Taxonomy" id="2755281"/>
    <lineage>
        <taxon>Eukaryota</taxon>
        <taxon>Metazoa</taxon>
        <taxon>Ecdysozoa</taxon>
        <taxon>Arthropoda</taxon>
        <taxon>Hexapoda</taxon>
        <taxon>Insecta</taxon>
        <taxon>Pterygota</taxon>
        <taxon>Neoptera</taxon>
        <taxon>Endopterygota</taxon>
        <taxon>Coleoptera</taxon>
        <taxon>Polyphaga</taxon>
        <taxon>Cucujiformia</taxon>
        <taxon>Tenebrionidae</taxon>
        <taxon>Zophobas</taxon>
    </lineage>
</organism>
<dbReference type="CDD" id="cd00867">
    <property type="entry name" value="Trans_IPPS"/>
    <property type="match status" value="1"/>
</dbReference>
<accession>A0AA38HQA3</accession>
<dbReference type="Proteomes" id="UP001168821">
    <property type="component" value="Unassembled WGS sequence"/>
</dbReference>
<keyword evidence="5" id="KW-1185">Reference proteome</keyword>
<dbReference type="Pfam" id="PF00348">
    <property type="entry name" value="polyprenyl_synt"/>
    <property type="match status" value="1"/>
</dbReference>
<sequence>MNFDNKNQKDEKMVLQPFHHFNYLRDANHFMTKIWMAYNHWFQVPKDKFKEISTLGIKLEAAIVVMDDLVDNSVLRARIPTSHLVYGRSRTIYSTIFGTISALTKFDDPKVMDVFIAMGAKLCHGQAVEMYFAKNGICPTEDEYQKIVFNKTTSVLSLSLTVQQIFATRLKGVNFEPFQERIGLFFQICNDYISLGSRKYAELKVFGDDITEGVFTFPMIHGIRARPEDHRLMDILKQRTSDYEVKVRFVKLLEEFGSLDYTLRSLKKLKSECVEEMKKIAVNPEVEKILDDALNYMEDVVM</sequence>
<dbReference type="SUPFAM" id="SSF48576">
    <property type="entry name" value="Terpenoid synthases"/>
    <property type="match status" value="1"/>
</dbReference>